<gene>
    <name evidence="1" type="ORF">PITCH_A1100031</name>
</gene>
<dbReference type="AlphaFoldDB" id="A0A445MR94"/>
<name>A0A445MR94_9BACT</name>
<evidence type="ECO:0000313" key="1">
    <source>
        <dbReference type="EMBL" id="SPD71932.1"/>
    </source>
</evidence>
<dbReference type="EMBL" id="OJIN01000014">
    <property type="protein sequence ID" value="SPD71932.1"/>
    <property type="molecule type" value="Genomic_DNA"/>
</dbReference>
<sequence length="83" mass="9708">MSGLYGYCQQRHNRCFALMSKHKFDATEGFGDEHGRHSFCLDVGGLGDVDDTWARAFLRWNDAEQKRAGDHNAEFYHPWNYQH</sequence>
<protein>
    <submittedName>
        <fullName evidence="1">Uncharacterized protein</fullName>
    </submittedName>
</protein>
<proteinExistence type="predicted"/>
<accession>A0A445MR94</accession>
<organism evidence="1">
    <name type="scientific">uncultured Desulfobacterium sp</name>
    <dbReference type="NCBI Taxonomy" id="201089"/>
    <lineage>
        <taxon>Bacteria</taxon>
        <taxon>Pseudomonadati</taxon>
        <taxon>Thermodesulfobacteriota</taxon>
        <taxon>Desulfobacteria</taxon>
        <taxon>Desulfobacterales</taxon>
        <taxon>Desulfobacteriaceae</taxon>
        <taxon>Desulfobacterium</taxon>
        <taxon>environmental samples</taxon>
    </lineage>
</organism>
<reference evidence="1" key="1">
    <citation type="submission" date="2018-01" db="EMBL/GenBank/DDBJ databases">
        <authorList>
            <person name="Regsiter A."/>
            <person name="William W."/>
        </authorList>
    </citation>
    <scope>NUCLEOTIDE SEQUENCE</scope>
    <source>
        <strain evidence="1">TRIP AH-1</strain>
    </source>
</reference>